<feature type="compositionally biased region" description="Polar residues" evidence="3">
    <location>
        <begin position="13"/>
        <end position="24"/>
    </location>
</feature>
<name>A0A3M0KJV3_HIRRU</name>
<evidence type="ECO:0000256" key="1">
    <source>
        <dbReference type="ARBA" id="ARBA00022670"/>
    </source>
</evidence>
<sequence length="210" mass="22999">MCGDTSDGDYSGPDSTNGTVVGKQQSDTLSRTICRIPSDLELLPPGAQCDLAAFKMTCFMDENHTVIPTGFTGTSWKRQVFLLIGKDRSTILGFVIYPSIILADCNEELTVLAKSLRPPLIIPENTSIAKAIALSCHAVEQAMPVLHQQDFPSSEHVEVHASWMKHTDRDRLIFACELTCGKKMITIMGMLDTGEDVIVILYFFGPESGT</sequence>
<protein>
    <recommendedName>
        <fullName evidence="6">Peptidase A2 domain-containing protein</fullName>
    </recommendedName>
</protein>
<dbReference type="EMBL" id="QRBI01000106">
    <property type="protein sequence ID" value="RMC13325.1"/>
    <property type="molecule type" value="Genomic_DNA"/>
</dbReference>
<keyword evidence="1" id="KW-0645">Protease</keyword>
<evidence type="ECO:0000256" key="2">
    <source>
        <dbReference type="ARBA" id="ARBA00022750"/>
    </source>
</evidence>
<dbReference type="PANTHER" id="PTHR19422">
    <property type="entry name" value="GAG RETROVIRAL POLYPROTEIN"/>
    <property type="match status" value="1"/>
</dbReference>
<evidence type="ECO:0000256" key="3">
    <source>
        <dbReference type="SAM" id="MobiDB-lite"/>
    </source>
</evidence>
<keyword evidence="2" id="KW-0064">Aspartyl protease</keyword>
<organism evidence="4 5">
    <name type="scientific">Hirundo rustica rustica</name>
    <dbReference type="NCBI Taxonomy" id="333673"/>
    <lineage>
        <taxon>Eukaryota</taxon>
        <taxon>Metazoa</taxon>
        <taxon>Chordata</taxon>
        <taxon>Craniata</taxon>
        <taxon>Vertebrata</taxon>
        <taxon>Euteleostomi</taxon>
        <taxon>Archelosauria</taxon>
        <taxon>Archosauria</taxon>
        <taxon>Dinosauria</taxon>
        <taxon>Saurischia</taxon>
        <taxon>Theropoda</taxon>
        <taxon>Coelurosauria</taxon>
        <taxon>Aves</taxon>
        <taxon>Neognathae</taxon>
        <taxon>Neoaves</taxon>
        <taxon>Telluraves</taxon>
        <taxon>Australaves</taxon>
        <taxon>Passeriformes</taxon>
        <taxon>Sylvioidea</taxon>
        <taxon>Hirundinidae</taxon>
        <taxon>Hirundo</taxon>
    </lineage>
</organism>
<dbReference type="GO" id="GO:0006508">
    <property type="term" value="P:proteolysis"/>
    <property type="evidence" value="ECO:0007669"/>
    <property type="project" value="UniProtKB-KW"/>
</dbReference>
<feature type="region of interest" description="Disordered" evidence="3">
    <location>
        <begin position="1"/>
        <end position="24"/>
    </location>
</feature>
<dbReference type="PANTHER" id="PTHR19422:SF123">
    <property type="entry name" value="RT1 CLASS I, LOCUS CE15"/>
    <property type="match status" value="1"/>
</dbReference>
<dbReference type="AlphaFoldDB" id="A0A3M0KJV3"/>
<evidence type="ECO:0000313" key="4">
    <source>
        <dbReference type="EMBL" id="RMC13325.1"/>
    </source>
</evidence>
<dbReference type="GO" id="GO:0004190">
    <property type="term" value="F:aspartic-type endopeptidase activity"/>
    <property type="evidence" value="ECO:0007669"/>
    <property type="project" value="UniProtKB-KW"/>
</dbReference>
<dbReference type="InterPro" id="IPR051592">
    <property type="entry name" value="HERV-K_Pro_peptidase_A2"/>
</dbReference>
<proteinExistence type="predicted"/>
<evidence type="ECO:0000313" key="5">
    <source>
        <dbReference type="Proteomes" id="UP000269221"/>
    </source>
</evidence>
<evidence type="ECO:0008006" key="6">
    <source>
        <dbReference type="Google" id="ProtNLM"/>
    </source>
</evidence>
<accession>A0A3M0KJV3</accession>
<comment type="caution">
    <text evidence="4">The sequence shown here is derived from an EMBL/GenBank/DDBJ whole genome shotgun (WGS) entry which is preliminary data.</text>
</comment>
<reference evidence="4 5" key="1">
    <citation type="submission" date="2018-07" db="EMBL/GenBank/DDBJ databases">
        <title>A high quality draft genome assembly of the barn swallow (H. rustica rustica).</title>
        <authorList>
            <person name="Formenti G."/>
            <person name="Chiara M."/>
            <person name="Poveda L."/>
            <person name="Francoijs K.-J."/>
            <person name="Bonisoli-Alquati A."/>
            <person name="Canova L."/>
            <person name="Gianfranceschi L."/>
            <person name="Horner D.S."/>
            <person name="Saino N."/>
        </authorList>
    </citation>
    <scope>NUCLEOTIDE SEQUENCE [LARGE SCALE GENOMIC DNA]</scope>
    <source>
        <strain evidence="4">Chelidonia</strain>
        <tissue evidence="4">Blood</tissue>
    </source>
</reference>
<dbReference type="Proteomes" id="UP000269221">
    <property type="component" value="Unassembled WGS sequence"/>
</dbReference>
<keyword evidence="5" id="KW-1185">Reference proteome</keyword>
<gene>
    <name evidence="4" type="ORF">DUI87_10860</name>
</gene>
<dbReference type="OrthoDB" id="10572992at2759"/>
<keyword evidence="2" id="KW-0378">Hydrolase</keyword>